<sequence length="84" mass="9932">MRTAINLEVLGVLKNYNGVFDLDRYHKNVDDYISSLLLKENTMHDAELLTLLKANNRITRNHYLIALKKKLKKSLKKFLKVFRK</sequence>
<protein>
    <submittedName>
        <fullName evidence="1">Uncharacterized protein</fullName>
    </submittedName>
</protein>
<accession>A0A090QAV9</accession>
<evidence type="ECO:0000313" key="1">
    <source>
        <dbReference type="EMBL" id="GAK99357.1"/>
    </source>
</evidence>
<dbReference type="AlphaFoldDB" id="A0A090QAV9"/>
<comment type="caution">
    <text evidence="1">The sequence shown here is derived from an EMBL/GenBank/DDBJ whole genome shotgun (WGS) entry which is preliminary data.</text>
</comment>
<reference evidence="1 2" key="1">
    <citation type="journal article" date="2014" name="Genome Announc.">
        <title>Draft Genome Sequences of Marine Flavobacterium Nonlabens Strains NR17, NR24, NR27, NR32, NR33, and Ara13.</title>
        <authorList>
            <person name="Nakanishi M."/>
            <person name="Meirelles P."/>
            <person name="Suzuki R."/>
            <person name="Takatani N."/>
            <person name="Mino S."/>
            <person name="Suda W."/>
            <person name="Oshima K."/>
            <person name="Hattori M."/>
            <person name="Ohkuma M."/>
            <person name="Hosokawa M."/>
            <person name="Miyashita K."/>
            <person name="Thompson F.L."/>
            <person name="Niwa A."/>
            <person name="Sawabe T."/>
            <person name="Sawabe T."/>
        </authorList>
    </citation>
    <scope>NUCLEOTIDE SEQUENCE [LARGE SCALE GENOMIC DNA]</scope>
    <source>
        <strain evidence="2">JCM19314</strain>
    </source>
</reference>
<evidence type="ECO:0000313" key="2">
    <source>
        <dbReference type="Proteomes" id="UP000029226"/>
    </source>
</evidence>
<name>A0A090QAV9_NONUL</name>
<proteinExistence type="predicted"/>
<dbReference type="EMBL" id="BBMM01000002">
    <property type="protein sequence ID" value="GAK99357.1"/>
    <property type="molecule type" value="Genomic_DNA"/>
</dbReference>
<dbReference type="Proteomes" id="UP000029226">
    <property type="component" value="Unassembled WGS sequence"/>
</dbReference>
<organism evidence="1 2">
    <name type="scientific">Nonlabens ulvanivorans</name>
    <name type="common">Persicivirga ulvanivorans</name>
    <dbReference type="NCBI Taxonomy" id="906888"/>
    <lineage>
        <taxon>Bacteria</taxon>
        <taxon>Pseudomonadati</taxon>
        <taxon>Bacteroidota</taxon>
        <taxon>Flavobacteriia</taxon>
        <taxon>Flavobacteriales</taxon>
        <taxon>Flavobacteriaceae</taxon>
        <taxon>Nonlabens</taxon>
    </lineage>
</organism>
<gene>
    <name evidence="1" type="ORF">JCM19314_3402</name>
</gene>